<protein>
    <submittedName>
        <fullName evidence="2">Uncharacterized protein</fullName>
    </submittedName>
</protein>
<dbReference type="GeneID" id="43601737"/>
<evidence type="ECO:0000313" key="2">
    <source>
        <dbReference type="EMBL" id="RDL32432.1"/>
    </source>
</evidence>
<feature type="signal peptide" evidence="1">
    <location>
        <begin position="1"/>
        <end position="19"/>
    </location>
</feature>
<feature type="chain" id="PRO_5016951998" evidence="1">
    <location>
        <begin position="20"/>
        <end position="253"/>
    </location>
</feature>
<dbReference type="Proteomes" id="UP000254866">
    <property type="component" value="Unassembled WGS sequence"/>
</dbReference>
<keyword evidence="3" id="KW-1185">Reference proteome</keyword>
<sequence length="253" mass="27075">MRTSALLLPVVAVVCHGAALPVNVREPQQLGHVSRTVLIGRQDLGPVTRSFITPDVSTRSGDGLVPVVTRTYGEPAPVLTAPVEKREPQVLGSPSRTVILPTPPIFTLHPHPPPPHHTVAPNPPTSRVTYVDPVITRTAPVLEVPVDKREPQELGSPTRTVILPTPPVYTHHPHPHSCPTHITSAPIGRSTSYGGAGTTRTAPVLTVPVHAARNPQELGLPSGPFVWPTNIPRPTEWPTIVIPIVTRSASQDD</sequence>
<accession>A0A370TDA1</accession>
<gene>
    <name evidence="2" type="ORF">BP5553_08888</name>
</gene>
<proteinExistence type="predicted"/>
<comment type="caution">
    <text evidence="2">The sequence shown here is derived from an EMBL/GenBank/DDBJ whole genome shotgun (WGS) entry which is preliminary data.</text>
</comment>
<keyword evidence="1" id="KW-0732">Signal</keyword>
<evidence type="ECO:0000313" key="3">
    <source>
        <dbReference type="Proteomes" id="UP000254866"/>
    </source>
</evidence>
<organism evidence="2 3">
    <name type="scientific">Venustampulla echinocandica</name>
    <dbReference type="NCBI Taxonomy" id="2656787"/>
    <lineage>
        <taxon>Eukaryota</taxon>
        <taxon>Fungi</taxon>
        <taxon>Dikarya</taxon>
        <taxon>Ascomycota</taxon>
        <taxon>Pezizomycotina</taxon>
        <taxon>Leotiomycetes</taxon>
        <taxon>Helotiales</taxon>
        <taxon>Pleuroascaceae</taxon>
        <taxon>Venustampulla</taxon>
    </lineage>
</organism>
<name>A0A370TDA1_9HELO</name>
<dbReference type="AlphaFoldDB" id="A0A370TDA1"/>
<dbReference type="EMBL" id="NPIC01000010">
    <property type="protein sequence ID" value="RDL32432.1"/>
    <property type="molecule type" value="Genomic_DNA"/>
</dbReference>
<dbReference type="OrthoDB" id="6142108at2759"/>
<reference evidence="2 3" key="1">
    <citation type="journal article" date="2018" name="IMA Fungus">
        <title>IMA Genome-F 9: Draft genome sequence of Annulohypoxylon stygium, Aspergillus mulundensis, Berkeleyomyces basicola (syn. Thielaviopsis basicola), Ceratocystis smalleyi, two Cercospora beticola strains, Coleophoma cylindrospora, Fusarium fracticaudum, Phialophora cf. hyalina, and Morchella septimelata.</title>
        <authorList>
            <person name="Wingfield B.D."/>
            <person name="Bills G.F."/>
            <person name="Dong Y."/>
            <person name="Huang W."/>
            <person name="Nel W.J."/>
            <person name="Swalarsk-Parry B.S."/>
            <person name="Vaghefi N."/>
            <person name="Wilken P.M."/>
            <person name="An Z."/>
            <person name="de Beer Z.W."/>
            <person name="De Vos L."/>
            <person name="Chen L."/>
            <person name="Duong T.A."/>
            <person name="Gao Y."/>
            <person name="Hammerbacher A."/>
            <person name="Kikkert J.R."/>
            <person name="Li Y."/>
            <person name="Li H."/>
            <person name="Li K."/>
            <person name="Li Q."/>
            <person name="Liu X."/>
            <person name="Ma X."/>
            <person name="Naidoo K."/>
            <person name="Pethybridge S.J."/>
            <person name="Sun J."/>
            <person name="Steenkamp E.T."/>
            <person name="van der Nest M.A."/>
            <person name="van Wyk S."/>
            <person name="Wingfield M.J."/>
            <person name="Xiong C."/>
            <person name="Yue Q."/>
            <person name="Zhang X."/>
        </authorList>
    </citation>
    <scope>NUCLEOTIDE SEQUENCE [LARGE SCALE GENOMIC DNA]</scope>
    <source>
        <strain evidence="2 3">BP 5553</strain>
    </source>
</reference>
<dbReference type="RefSeq" id="XP_031866154.1">
    <property type="nucleotide sequence ID" value="XM_032017511.1"/>
</dbReference>
<evidence type="ECO:0000256" key="1">
    <source>
        <dbReference type="SAM" id="SignalP"/>
    </source>
</evidence>